<dbReference type="InterPro" id="IPR006600">
    <property type="entry name" value="HTH_CenpB_DNA-bd_dom"/>
</dbReference>
<protein>
    <recommendedName>
        <fullName evidence="3">HTH CENPB-type domain-containing protein</fullName>
    </recommendedName>
</protein>
<dbReference type="GO" id="GO:0005634">
    <property type="term" value="C:nucleus"/>
    <property type="evidence" value="ECO:0007669"/>
    <property type="project" value="TreeGrafter"/>
</dbReference>
<organism evidence="4 5">
    <name type="scientific">Ignelater luminosus</name>
    <name type="common">Cucubano</name>
    <name type="synonym">Pyrophorus luminosus</name>
    <dbReference type="NCBI Taxonomy" id="2038154"/>
    <lineage>
        <taxon>Eukaryota</taxon>
        <taxon>Metazoa</taxon>
        <taxon>Ecdysozoa</taxon>
        <taxon>Arthropoda</taxon>
        <taxon>Hexapoda</taxon>
        <taxon>Insecta</taxon>
        <taxon>Pterygota</taxon>
        <taxon>Neoptera</taxon>
        <taxon>Endopterygota</taxon>
        <taxon>Coleoptera</taxon>
        <taxon>Polyphaga</taxon>
        <taxon>Elateriformia</taxon>
        <taxon>Elateroidea</taxon>
        <taxon>Elateridae</taxon>
        <taxon>Agrypninae</taxon>
        <taxon>Pyrophorini</taxon>
        <taxon>Ignelater</taxon>
    </lineage>
</organism>
<dbReference type="GO" id="GO:0003677">
    <property type="term" value="F:DNA binding"/>
    <property type="evidence" value="ECO:0007669"/>
    <property type="project" value="UniProtKB-KW"/>
</dbReference>
<feature type="compositionally biased region" description="Polar residues" evidence="2">
    <location>
        <begin position="416"/>
        <end position="427"/>
    </location>
</feature>
<dbReference type="InterPro" id="IPR050863">
    <property type="entry name" value="CenT-Element_Derived"/>
</dbReference>
<dbReference type="Pfam" id="PF03221">
    <property type="entry name" value="HTH_Tnp_Tc5"/>
    <property type="match status" value="1"/>
</dbReference>
<gene>
    <name evidence="4" type="ORF">ILUMI_19213</name>
</gene>
<comment type="caution">
    <text evidence="4">The sequence shown here is derived from an EMBL/GenBank/DDBJ whole genome shotgun (WGS) entry which is preliminary data.</text>
</comment>
<feature type="domain" description="HTH CENPB-type" evidence="3">
    <location>
        <begin position="85"/>
        <end position="152"/>
    </location>
</feature>
<reference evidence="4" key="1">
    <citation type="submission" date="2019-08" db="EMBL/GenBank/DDBJ databases">
        <title>The genome of the North American firefly Photinus pyralis.</title>
        <authorList>
            <consortium name="Photinus pyralis genome working group"/>
            <person name="Fallon T.R."/>
            <person name="Sander Lower S.E."/>
            <person name="Weng J.-K."/>
        </authorList>
    </citation>
    <scope>NUCLEOTIDE SEQUENCE</scope>
    <source>
        <strain evidence="4">TRF0915ILg1</strain>
        <tissue evidence="4">Whole body</tissue>
    </source>
</reference>
<dbReference type="OrthoDB" id="8191755at2759"/>
<sequence>MRGTIIFQGNNDHTKVRTIQAETEIWHKTNNNQFIDFRCQETGKDRRVKQVGVRETGIPFSTLQRRIKKKKFSTPTLGRHATFTQEQENVLSERILLLSNTFHGLTRSQVRTPAFQYAEHLKLPHNFNEDTKMAGRDWIDAFLKRNPCISVRKPEVISIQRIAGFNKTEVNKFFHNLEEVMTKSFFTPQCIYNMDETGVTTVQETEKIFASKDQKRVGSLTSWERGKTITVICCMSAAGTFVPPMFIYPRKRHSPQLEKDGPLVENGGSGFASIGIFPLNPHKFNDEDFIVASDFLCIEKFPASITDSGENEVLSRPSTSNSEVIALTSRDDLGQQPSTSNNVSLTDILAQLDLRLEKVKGKGKKRKEKAKLTKMKDIKRIKKAKTNLFKSSSSESSADQQVPYDESGDSDIENTEVPQNTQNQRGHQSLCMICLEEGKPREV</sequence>
<evidence type="ECO:0000259" key="3">
    <source>
        <dbReference type="Pfam" id="PF03221"/>
    </source>
</evidence>
<dbReference type="PANTHER" id="PTHR19303">
    <property type="entry name" value="TRANSPOSON"/>
    <property type="match status" value="1"/>
</dbReference>
<keyword evidence="1" id="KW-0238">DNA-binding</keyword>
<proteinExistence type="predicted"/>
<evidence type="ECO:0000256" key="2">
    <source>
        <dbReference type="SAM" id="MobiDB-lite"/>
    </source>
</evidence>
<dbReference type="AlphaFoldDB" id="A0A8K0CNJ3"/>
<evidence type="ECO:0000313" key="4">
    <source>
        <dbReference type="EMBL" id="KAF2886960.1"/>
    </source>
</evidence>
<evidence type="ECO:0000313" key="5">
    <source>
        <dbReference type="Proteomes" id="UP000801492"/>
    </source>
</evidence>
<keyword evidence="5" id="KW-1185">Reference proteome</keyword>
<dbReference type="PANTHER" id="PTHR19303:SF71">
    <property type="entry name" value="ZINC FINGER PHD-TYPE DOMAIN-CONTAINING PROTEIN"/>
    <property type="match status" value="1"/>
</dbReference>
<name>A0A8K0CNJ3_IGNLU</name>
<dbReference type="EMBL" id="VTPC01085819">
    <property type="protein sequence ID" value="KAF2886960.1"/>
    <property type="molecule type" value="Genomic_DNA"/>
</dbReference>
<feature type="region of interest" description="Disordered" evidence="2">
    <location>
        <begin position="386"/>
        <end position="429"/>
    </location>
</feature>
<accession>A0A8K0CNJ3</accession>
<dbReference type="Proteomes" id="UP000801492">
    <property type="component" value="Unassembled WGS sequence"/>
</dbReference>
<evidence type="ECO:0000256" key="1">
    <source>
        <dbReference type="ARBA" id="ARBA00023125"/>
    </source>
</evidence>